<feature type="compositionally biased region" description="Low complexity" evidence="1">
    <location>
        <begin position="90"/>
        <end position="101"/>
    </location>
</feature>
<feature type="compositionally biased region" description="Basic and acidic residues" evidence="1">
    <location>
        <begin position="113"/>
        <end position="125"/>
    </location>
</feature>
<sequence length="125" mass="12795">MFHGLEGLDGGGELRLELGDDQFLLAGEAGEAVTLADAGGTSVYADLDGDGIIDHISSVHADGGFDVFTADPHRAAWGLAVSDPGNPPREAAAAWGLAGEATPESVHATPGESPEKTGWHRIEHG</sequence>
<proteinExistence type="predicted"/>
<evidence type="ECO:0000313" key="3">
    <source>
        <dbReference type="Proteomes" id="UP001596244"/>
    </source>
</evidence>
<dbReference type="Proteomes" id="UP001596244">
    <property type="component" value="Unassembled WGS sequence"/>
</dbReference>
<dbReference type="RefSeq" id="WP_377001319.1">
    <property type="nucleotide sequence ID" value="NZ_JBHSQE010000005.1"/>
</dbReference>
<reference evidence="3" key="1">
    <citation type="journal article" date="2019" name="Int. J. Syst. Evol. Microbiol.">
        <title>The Global Catalogue of Microorganisms (GCM) 10K type strain sequencing project: providing services to taxonomists for standard genome sequencing and annotation.</title>
        <authorList>
            <consortium name="The Broad Institute Genomics Platform"/>
            <consortium name="The Broad Institute Genome Sequencing Center for Infectious Disease"/>
            <person name="Wu L."/>
            <person name="Ma J."/>
        </authorList>
    </citation>
    <scope>NUCLEOTIDE SEQUENCE [LARGE SCALE GENOMIC DNA]</scope>
    <source>
        <strain evidence="3">CCUG 51943</strain>
    </source>
</reference>
<evidence type="ECO:0000313" key="2">
    <source>
        <dbReference type="EMBL" id="MFC6146718.1"/>
    </source>
</evidence>
<feature type="region of interest" description="Disordered" evidence="1">
    <location>
        <begin position="79"/>
        <end position="125"/>
    </location>
</feature>
<accession>A0ABW1QDX2</accession>
<dbReference type="EMBL" id="JBHSQE010000005">
    <property type="protein sequence ID" value="MFC6146718.1"/>
    <property type="molecule type" value="Genomic_DNA"/>
</dbReference>
<organism evidence="2 3">
    <name type="scientific">Corynebacterium nasicanis</name>
    <dbReference type="NCBI Taxonomy" id="1448267"/>
    <lineage>
        <taxon>Bacteria</taxon>
        <taxon>Bacillati</taxon>
        <taxon>Actinomycetota</taxon>
        <taxon>Actinomycetes</taxon>
        <taxon>Mycobacteriales</taxon>
        <taxon>Corynebacteriaceae</taxon>
        <taxon>Corynebacterium</taxon>
    </lineage>
</organism>
<comment type="caution">
    <text evidence="2">The sequence shown here is derived from an EMBL/GenBank/DDBJ whole genome shotgun (WGS) entry which is preliminary data.</text>
</comment>
<keyword evidence="3" id="KW-1185">Reference proteome</keyword>
<evidence type="ECO:0008006" key="4">
    <source>
        <dbReference type="Google" id="ProtNLM"/>
    </source>
</evidence>
<evidence type="ECO:0000256" key="1">
    <source>
        <dbReference type="SAM" id="MobiDB-lite"/>
    </source>
</evidence>
<gene>
    <name evidence="2" type="ORF">ACFPUZ_07855</name>
</gene>
<protein>
    <recommendedName>
        <fullName evidence="4">Pullulanase</fullName>
    </recommendedName>
</protein>
<name>A0ABW1QDX2_9CORY</name>